<proteinExistence type="predicted"/>
<dbReference type="EMBL" id="BLWD01000001">
    <property type="protein sequence ID" value="GFN03215.1"/>
    <property type="molecule type" value="Genomic_DNA"/>
</dbReference>
<keyword evidence="2" id="KW-0472">Membrane</keyword>
<dbReference type="AlphaFoldDB" id="A0A7J0CNA6"/>
<dbReference type="Proteomes" id="UP000498740">
    <property type="component" value="Unassembled WGS sequence"/>
</dbReference>
<keyword evidence="2" id="KW-0812">Transmembrane</keyword>
<evidence type="ECO:0000256" key="2">
    <source>
        <dbReference type="SAM" id="Phobius"/>
    </source>
</evidence>
<evidence type="ECO:0008006" key="5">
    <source>
        <dbReference type="Google" id="ProtNLM"/>
    </source>
</evidence>
<keyword evidence="2" id="KW-1133">Transmembrane helix</keyword>
<evidence type="ECO:0000313" key="4">
    <source>
        <dbReference type="Proteomes" id="UP000498740"/>
    </source>
</evidence>
<reference evidence="3 4" key="1">
    <citation type="submission" date="2020-05" db="EMBL/GenBank/DDBJ databases">
        <title>Whole genome shotgun sequence of Streptomyces microflavus NBRC 13062.</title>
        <authorList>
            <person name="Komaki H."/>
            <person name="Tamura T."/>
        </authorList>
    </citation>
    <scope>NUCLEOTIDE SEQUENCE [LARGE SCALE GENOMIC DNA]</scope>
    <source>
        <strain evidence="3 4">NBRC 13062</strain>
    </source>
</reference>
<feature type="region of interest" description="Disordered" evidence="1">
    <location>
        <begin position="77"/>
        <end position="106"/>
    </location>
</feature>
<sequence>MSVDNHRVDATPTPNPEAEPQGVGPWNMPLTVCPTPDTARPATPAGPALEDGTLATPACPAFGDETVATSARPAFEDGTLAGVGPAVTGPSGEESSQVPGPQGHGSVLKRRTGLVGRLATPLGILAAVTAAFAYVGTVDPNDPGHYPVCPLLKLTGVFCPGCGGLRSAHAFIHGDLGAAFSANAVATTGYFLFAAVWVLWLVRAWRGRPLRIGLAPAWWWGIGALLLIFTVVRNLPFGSALAP</sequence>
<accession>A0A7J0CNA6</accession>
<name>A0A7J0CNA6_STRMI</name>
<organism evidence="3 4">
    <name type="scientific">Streptomyces microflavus</name>
    <name type="common">Streptomyces lipmanii</name>
    <dbReference type="NCBI Taxonomy" id="1919"/>
    <lineage>
        <taxon>Bacteria</taxon>
        <taxon>Bacillati</taxon>
        <taxon>Actinomycetota</taxon>
        <taxon>Actinomycetes</taxon>
        <taxon>Kitasatosporales</taxon>
        <taxon>Streptomycetaceae</taxon>
        <taxon>Streptomyces</taxon>
    </lineage>
</organism>
<gene>
    <name evidence="3" type="ORF">Smic_17710</name>
</gene>
<evidence type="ECO:0000313" key="3">
    <source>
        <dbReference type="EMBL" id="GFN03215.1"/>
    </source>
</evidence>
<feature type="compositionally biased region" description="Low complexity" evidence="1">
    <location>
        <begin position="34"/>
        <end position="48"/>
    </location>
</feature>
<protein>
    <recommendedName>
        <fullName evidence="5">DUF2752 domain-containing protein</fullName>
    </recommendedName>
</protein>
<dbReference type="InterPro" id="IPR021215">
    <property type="entry name" value="DUF2752"/>
</dbReference>
<feature type="transmembrane region" description="Helical" evidence="2">
    <location>
        <begin position="184"/>
        <end position="205"/>
    </location>
</feature>
<evidence type="ECO:0000256" key="1">
    <source>
        <dbReference type="SAM" id="MobiDB-lite"/>
    </source>
</evidence>
<dbReference type="Pfam" id="PF10825">
    <property type="entry name" value="DUF2752"/>
    <property type="match status" value="1"/>
</dbReference>
<comment type="caution">
    <text evidence="3">The sequence shown here is derived from an EMBL/GenBank/DDBJ whole genome shotgun (WGS) entry which is preliminary data.</text>
</comment>
<feature type="transmembrane region" description="Helical" evidence="2">
    <location>
        <begin position="217"/>
        <end position="235"/>
    </location>
</feature>
<feature type="transmembrane region" description="Helical" evidence="2">
    <location>
        <begin position="114"/>
        <end position="135"/>
    </location>
</feature>
<feature type="region of interest" description="Disordered" evidence="1">
    <location>
        <begin position="1"/>
        <end position="58"/>
    </location>
</feature>